<feature type="compositionally biased region" description="Basic and acidic residues" evidence="7">
    <location>
        <begin position="174"/>
        <end position="184"/>
    </location>
</feature>
<evidence type="ECO:0000313" key="8">
    <source>
        <dbReference type="EMBL" id="MFA9950360.1"/>
    </source>
</evidence>
<comment type="subunit">
    <text evidence="6">Component of the lipopolysaccharide transport and assembly complex. Interacts with LptD.</text>
</comment>
<keyword evidence="2 6" id="KW-0472">Membrane</keyword>
<evidence type="ECO:0000256" key="3">
    <source>
        <dbReference type="ARBA" id="ARBA00023139"/>
    </source>
</evidence>
<comment type="caution">
    <text evidence="8">The sequence shown here is derived from an EMBL/GenBank/DDBJ whole genome shotgun (WGS) entry which is preliminary data.</text>
</comment>
<sequence>MHSVFHAIHLLLRVPARFFLPVLAAVLLAACGFQLRGAYTLPYESLYIAVPDYSVIGAGLKRAIRNTSTRIAESAEDAQASFQPAGESRTSTILALSSAGRVRQKRLVYLYNYRVVDRKGRDLVLPVSVELFRDITYADSDVLAKKQEEELLWQDMENDLVQQVMRRLSMTRPDWPEDHADGRAGDTNSIDQARATGNSG</sequence>
<evidence type="ECO:0000313" key="9">
    <source>
        <dbReference type="Proteomes" id="UP001574673"/>
    </source>
</evidence>
<dbReference type="Proteomes" id="UP001574673">
    <property type="component" value="Unassembled WGS sequence"/>
</dbReference>
<organism evidence="8 9">
    <name type="scientific">Dentiradicibacter hellwigii</name>
    <dbReference type="NCBI Taxonomy" id="3149053"/>
    <lineage>
        <taxon>Bacteria</taxon>
        <taxon>Pseudomonadati</taxon>
        <taxon>Pseudomonadota</taxon>
        <taxon>Betaproteobacteria</taxon>
        <taxon>Rhodocyclales</taxon>
        <taxon>Rhodocyclaceae</taxon>
        <taxon>Dentiradicibacter</taxon>
    </lineage>
</organism>
<evidence type="ECO:0000256" key="2">
    <source>
        <dbReference type="ARBA" id="ARBA00023136"/>
    </source>
</evidence>
<comment type="function">
    <text evidence="6">Together with LptD, is involved in the assembly of lipopolysaccharide (LPS) at the surface of the outer membrane. Required for the proper assembly of LptD. Binds LPS and may serve as the LPS recognition site at the outer membrane.</text>
</comment>
<dbReference type="EMBL" id="JBEUWX010000002">
    <property type="protein sequence ID" value="MFA9950360.1"/>
    <property type="molecule type" value="Genomic_DNA"/>
</dbReference>
<keyword evidence="4 6" id="KW-0998">Cell outer membrane</keyword>
<dbReference type="PANTHER" id="PTHR38098">
    <property type="entry name" value="LPS-ASSEMBLY LIPOPROTEIN LPTE"/>
    <property type="match status" value="1"/>
</dbReference>
<feature type="compositionally biased region" description="Polar residues" evidence="7">
    <location>
        <begin position="186"/>
        <end position="200"/>
    </location>
</feature>
<keyword evidence="5 8" id="KW-0449">Lipoprotein</keyword>
<keyword evidence="9" id="KW-1185">Reference proteome</keyword>
<evidence type="ECO:0000256" key="6">
    <source>
        <dbReference type="HAMAP-Rule" id="MF_01186"/>
    </source>
</evidence>
<evidence type="ECO:0000256" key="4">
    <source>
        <dbReference type="ARBA" id="ARBA00023237"/>
    </source>
</evidence>
<dbReference type="RefSeq" id="WP_418891420.1">
    <property type="nucleotide sequence ID" value="NZ_JBEUWX010000002.1"/>
</dbReference>
<accession>A0ABV4UGJ6</accession>
<dbReference type="PANTHER" id="PTHR38098:SF1">
    <property type="entry name" value="LPS-ASSEMBLY LIPOPROTEIN LPTE"/>
    <property type="match status" value="1"/>
</dbReference>
<protein>
    <recommendedName>
        <fullName evidence="6">LPS-assembly lipoprotein LptE</fullName>
    </recommendedName>
</protein>
<reference evidence="9" key="1">
    <citation type="submission" date="2024-06" db="EMBL/GenBank/DDBJ databases">
        <title>Radixoralia hellwigii gen. nov., sp nov., isolated from a root canal in the human oral cavity.</title>
        <authorList>
            <person name="Bartsch S."/>
            <person name="Wittmer A."/>
            <person name="Schulz A.-K."/>
            <person name="Neumann-Schaal M."/>
            <person name="Wolf J."/>
            <person name="Gronow S."/>
            <person name="Tennert C."/>
            <person name="Haecker G."/>
            <person name="Cieplik F."/>
            <person name="Al-Ahmad A."/>
        </authorList>
    </citation>
    <scope>NUCLEOTIDE SEQUENCE [LARGE SCALE GENOMIC DNA]</scope>
    <source>
        <strain evidence="9">Wk13</strain>
    </source>
</reference>
<keyword evidence="1" id="KW-0732">Signal</keyword>
<evidence type="ECO:0000256" key="1">
    <source>
        <dbReference type="ARBA" id="ARBA00022729"/>
    </source>
</evidence>
<feature type="region of interest" description="Disordered" evidence="7">
    <location>
        <begin position="172"/>
        <end position="200"/>
    </location>
</feature>
<dbReference type="HAMAP" id="MF_01186">
    <property type="entry name" value="LPS_assembly_LptE"/>
    <property type="match status" value="1"/>
</dbReference>
<evidence type="ECO:0000256" key="5">
    <source>
        <dbReference type="ARBA" id="ARBA00023288"/>
    </source>
</evidence>
<keyword evidence="3" id="KW-0564">Palmitate</keyword>
<proteinExistence type="inferred from homology"/>
<gene>
    <name evidence="6 8" type="primary">lptE</name>
    <name evidence="8" type="ORF">ABCS64_08525</name>
</gene>
<name>A0ABV4UGJ6_9RHOO</name>
<dbReference type="Gene3D" id="3.30.160.150">
    <property type="entry name" value="Lipoprotein like domain"/>
    <property type="match status" value="1"/>
</dbReference>
<comment type="similarity">
    <text evidence="6">Belongs to the LptE lipoprotein family.</text>
</comment>
<evidence type="ECO:0000256" key="7">
    <source>
        <dbReference type="SAM" id="MobiDB-lite"/>
    </source>
</evidence>
<dbReference type="Pfam" id="PF04390">
    <property type="entry name" value="LptE"/>
    <property type="match status" value="1"/>
</dbReference>
<dbReference type="InterPro" id="IPR007485">
    <property type="entry name" value="LPS_assembly_LptE"/>
</dbReference>